<reference evidence="1 2" key="4">
    <citation type="journal article" date="2001" name="Virus Genes">
        <title>Four new inverted terminal repeat sequences from bovine adenoviruses reveal striking differences in the length and content of the ITRs.</title>
        <authorList>
            <person name="Dan A."/>
            <person name="Elo P."/>
            <person name="Harrach B."/>
            <person name="Zadori Z."/>
            <person name="Benko M."/>
        </authorList>
    </citation>
    <scope>NUCLEOTIDE SEQUENCE [LARGE SCALE GENOMIC DNA]</scope>
    <source>
        <strain evidence="1 2">THT/62</strain>
    </source>
</reference>
<dbReference type="RefSeq" id="NP_077408.2">
    <property type="nucleotide sequence ID" value="NC_002685.2"/>
</dbReference>
<reference evidence="1 2" key="1">
    <citation type="journal article" date="1998" name="J. Gen. Virol.">
        <title>Analysis of the hexon gene sequence of bovine adenovirus type 4 provides further support for a new adenovirus genus (Atadenovirus).</title>
        <authorList>
            <person name="Dan A."/>
            <person name="Ruzsics Z."/>
            <person name="Russell W.C."/>
            <person name="Benko M."/>
            <person name="Harrach B."/>
        </authorList>
    </citation>
    <scope>NUCLEOTIDE SEQUENCE [LARGE SCALE GENOMIC DNA]</scope>
    <source>
        <strain evidence="1 2">THT/62</strain>
    </source>
</reference>
<name>Q997G8_ADEB4</name>
<dbReference type="KEGG" id="vg:2948455"/>
<keyword evidence="2" id="KW-1185">Reference proteome</keyword>
<reference evidence="1 2" key="2">
    <citation type="journal article" date="2000" name="J. Gen. Virol.">
        <title>DNA sequence of frog adenovirus.</title>
        <authorList>
            <person name="Davison A.J."/>
            <person name="Wright K.M."/>
            <person name="Harrach B."/>
        </authorList>
    </citation>
    <scope>NUCLEOTIDE SEQUENCE [LARGE SCALE GENOMIC DNA]</scope>
    <source>
        <strain evidence="1 2">THT/62</strain>
    </source>
</reference>
<accession>Q997G8</accession>
<proteinExistence type="predicted"/>
<dbReference type="GeneID" id="2948455"/>
<sequence>MVLEWRAASFPYDVPASIWEEIFVYLSNLEIASFVSCYLDLFYILKRPSFLRKYMSKFEKVLCGELINLLAERTHSKFQPLIPPSSWCMFRDFLPSGHCCACLTHPYLLLYHPLRVSCFCVNHLWFWKMDVIIWNKDCELDSCDYTWPKCACCK</sequence>
<evidence type="ECO:0000313" key="1">
    <source>
        <dbReference type="EMBL" id="AAK13187.2"/>
    </source>
</evidence>
<organismHost>
    <name type="scientific">Bos taurus</name>
    <name type="common">Bovine</name>
    <dbReference type="NCBI Taxonomy" id="9913"/>
</organismHost>
<organism evidence="1 2">
    <name type="scientific">Bovine adenovirus 4</name>
    <name type="common">BAdV-4</name>
    <dbReference type="NCBI Taxonomy" id="70333"/>
    <lineage>
        <taxon>Viruses</taxon>
        <taxon>Varidnaviria</taxon>
        <taxon>Bamfordvirae</taxon>
        <taxon>Preplasmiviricota</taxon>
        <taxon>Polisuviricotina</taxon>
        <taxon>Pharingeaviricetes</taxon>
        <taxon>Rowavirales</taxon>
        <taxon>Adenoviridae</taxon>
        <taxon>Barthadenovirus</taxon>
        <taxon>Barthadenovirus bosquartum</taxon>
        <taxon>Bovine atadenovirus D</taxon>
    </lineage>
</organism>
<evidence type="ECO:0000313" key="2">
    <source>
        <dbReference type="Proteomes" id="UP000172814"/>
    </source>
</evidence>
<dbReference type="Proteomes" id="UP000172814">
    <property type="component" value="Segment"/>
</dbReference>
<reference evidence="1 2" key="3">
    <citation type="journal article" date="2000" name="Virus Res.">
        <title>DNA sequencing and phylogenetic analysis of the protease gene of ovine adenovirus 3 suggest that adenoviruses of sheep belong to two different genera.</title>
        <authorList>
            <person name="Barbezange C."/>
            <person name="Benko M."/>
            <person name="Dan A."/>
            <person name="Harrach B."/>
        </authorList>
    </citation>
    <scope>NUCLEOTIDE SEQUENCE [LARGE SCALE GENOMIC DNA]</scope>
    <source>
        <strain evidence="1 2">THT/62</strain>
    </source>
</reference>
<protein>
    <submittedName>
        <fullName evidence="1">RH6</fullName>
    </submittedName>
</protein>
<dbReference type="EMBL" id="AF036092">
    <property type="protein sequence ID" value="AAK13187.2"/>
    <property type="molecule type" value="Genomic_DNA"/>
</dbReference>